<dbReference type="PANTHER" id="PTHR20994:SF0">
    <property type="entry name" value="ER MEMBRANE PROTEIN COMPLEX SUBUNIT 6"/>
    <property type="match status" value="1"/>
</dbReference>
<feature type="transmembrane region" description="Helical" evidence="10">
    <location>
        <begin position="89"/>
        <end position="109"/>
    </location>
</feature>
<organism evidence="11">
    <name type="scientific">Anopheles darlingi</name>
    <name type="common">Mosquito</name>
    <dbReference type="NCBI Taxonomy" id="43151"/>
    <lineage>
        <taxon>Eukaryota</taxon>
        <taxon>Metazoa</taxon>
        <taxon>Ecdysozoa</taxon>
        <taxon>Arthropoda</taxon>
        <taxon>Hexapoda</taxon>
        <taxon>Insecta</taxon>
        <taxon>Pterygota</taxon>
        <taxon>Neoptera</taxon>
        <taxon>Endopterygota</taxon>
        <taxon>Diptera</taxon>
        <taxon>Nematocera</taxon>
        <taxon>Culicoidea</taxon>
        <taxon>Culicidae</taxon>
        <taxon>Anophelinae</taxon>
        <taxon>Anopheles</taxon>
    </lineage>
</organism>
<keyword evidence="5" id="KW-0256">Endoplasmic reticulum</keyword>
<feature type="compositionally biased region" description="Polar residues" evidence="9">
    <location>
        <begin position="216"/>
        <end position="226"/>
    </location>
</feature>
<dbReference type="EMBL" id="GGFL01003430">
    <property type="protein sequence ID" value="MBW67608.1"/>
    <property type="molecule type" value="Transcribed_RNA"/>
</dbReference>
<dbReference type="InterPro" id="IPR008504">
    <property type="entry name" value="Emc6"/>
</dbReference>
<keyword evidence="6 10" id="KW-1133">Transmembrane helix</keyword>
<reference evidence="11" key="1">
    <citation type="submission" date="2018-01" db="EMBL/GenBank/DDBJ databases">
        <title>An insight into the sialome of Amazonian anophelines.</title>
        <authorList>
            <person name="Ribeiro J.M."/>
            <person name="Scarpassa V."/>
            <person name="Calvo E."/>
        </authorList>
    </citation>
    <scope>NUCLEOTIDE SEQUENCE</scope>
</reference>
<keyword evidence="4 10" id="KW-0812">Transmembrane</keyword>
<sequence length="239" mass="26530">MASTRVKTRETKSGEIIAYSDAAIRNNASAVEYCRTSMAALSGSTAGVLGLTGILGFLFYLLAVLCLWQMLLLKSGSNWQKYFISRKSLLTHGFLSGLCTYVLFWTFLYDRRQGPWFRSPCRFSLASFIRSVYHEDSASDGTWDLLTDTYERITTLATLNAEPVTSSNGLPITNVSSYGRTTEIRTGAGRDVTAARIHRRAQPASVLQAAEAGAFQSRSVPTSRNIGGNREQHHRIRQR</sequence>
<evidence type="ECO:0000256" key="4">
    <source>
        <dbReference type="ARBA" id="ARBA00022692"/>
    </source>
</evidence>
<protein>
    <recommendedName>
        <fullName evidence="3">ER membrane protein complex subunit 6</fullName>
    </recommendedName>
    <alternativeName>
        <fullName evidence="8">Transmembrane protein 93</fullName>
    </alternativeName>
</protein>
<dbReference type="GO" id="GO:0034975">
    <property type="term" value="P:protein folding in endoplasmic reticulum"/>
    <property type="evidence" value="ECO:0007669"/>
    <property type="project" value="TreeGrafter"/>
</dbReference>
<evidence type="ECO:0000256" key="8">
    <source>
        <dbReference type="ARBA" id="ARBA00031072"/>
    </source>
</evidence>
<dbReference type="AlphaFoldDB" id="A0A2M4CRW7"/>
<dbReference type="GO" id="GO:0000045">
    <property type="term" value="P:autophagosome assembly"/>
    <property type="evidence" value="ECO:0007669"/>
    <property type="project" value="TreeGrafter"/>
</dbReference>
<dbReference type="Pfam" id="PF07019">
    <property type="entry name" value="EMC6"/>
    <property type="match status" value="1"/>
</dbReference>
<dbReference type="InterPro" id="IPR029008">
    <property type="entry name" value="EMC6-like"/>
</dbReference>
<keyword evidence="7 10" id="KW-0472">Membrane</keyword>
<evidence type="ECO:0000256" key="7">
    <source>
        <dbReference type="ARBA" id="ARBA00023136"/>
    </source>
</evidence>
<evidence type="ECO:0000256" key="5">
    <source>
        <dbReference type="ARBA" id="ARBA00022824"/>
    </source>
</evidence>
<comment type="similarity">
    <text evidence="2">Belongs to the EMC6 family.</text>
</comment>
<accession>A0A2M4CRW7</accession>
<dbReference type="GO" id="GO:0072546">
    <property type="term" value="C:EMC complex"/>
    <property type="evidence" value="ECO:0007669"/>
    <property type="project" value="InterPro"/>
</dbReference>
<evidence type="ECO:0000313" key="11">
    <source>
        <dbReference type="EMBL" id="MBW67608.1"/>
    </source>
</evidence>
<evidence type="ECO:0000256" key="2">
    <source>
        <dbReference type="ARBA" id="ARBA00009436"/>
    </source>
</evidence>
<feature type="transmembrane region" description="Helical" evidence="10">
    <location>
        <begin position="46"/>
        <end position="68"/>
    </location>
</feature>
<evidence type="ECO:0000256" key="10">
    <source>
        <dbReference type="SAM" id="Phobius"/>
    </source>
</evidence>
<proteinExistence type="inferred from homology"/>
<dbReference type="VEuPathDB" id="VectorBase:ADAC004793"/>
<feature type="region of interest" description="Disordered" evidence="9">
    <location>
        <begin position="213"/>
        <end position="239"/>
    </location>
</feature>
<evidence type="ECO:0000256" key="9">
    <source>
        <dbReference type="SAM" id="MobiDB-lite"/>
    </source>
</evidence>
<evidence type="ECO:0000256" key="6">
    <source>
        <dbReference type="ARBA" id="ARBA00022989"/>
    </source>
</evidence>
<comment type="subcellular location">
    <subcellularLocation>
        <location evidence="1">Endoplasmic reticulum membrane</location>
        <topology evidence="1">Multi-pass membrane protein</topology>
    </subcellularLocation>
</comment>
<dbReference type="VEuPathDB" id="VectorBase:ADAR2_006618"/>
<dbReference type="PANTHER" id="PTHR20994">
    <property type="entry name" value="ER MEMBRANE PROTEIN COMPLEX SUBUNIT 6"/>
    <property type="match status" value="1"/>
</dbReference>
<name>A0A2M4CRW7_ANODA</name>
<evidence type="ECO:0000256" key="3">
    <source>
        <dbReference type="ARBA" id="ARBA00020827"/>
    </source>
</evidence>
<evidence type="ECO:0000256" key="1">
    <source>
        <dbReference type="ARBA" id="ARBA00004477"/>
    </source>
</evidence>